<dbReference type="RefSeq" id="WP_013366624.1">
    <property type="nucleotide sequence ID" value="NC_014618.1"/>
</dbReference>
<keyword evidence="2" id="KW-1185">Reference proteome</keyword>
<dbReference type="KEGG" id="esc:Entcl_2640"/>
<dbReference type="InterPro" id="IPR016181">
    <property type="entry name" value="Acyl_CoA_acyltransferase"/>
</dbReference>
<dbReference type="HOGENOM" id="CLU_082136_0_0_6"/>
<evidence type="ECO:0000313" key="2">
    <source>
        <dbReference type="Proteomes" id="UP000006872"/>
    </source>
</evidence>
<reference evidence="2" key="1">
    <citation type="submission" date="2010-10" db="EMBL/GenBank/DDBJ databases">
        <title>Complete sequence of Enterobacter cloacae SCF1.</title>
        <authorList>
            <consortium name="US DOE Joint Genome Institute"/>
            <person name="Lucas S."/>
            <person name="Copeland A."/>
            <person name="Lapidus A."/>
            <person name="Cheng J.-F."/>
            <person name="Bruce D."/>
            <person name="Goodwin L."/>
            <person name="Pitluck S."/>
            <person name="Davenport K."/>
            <person name="Detter J.C."/>
            <person name="Han C."/>
            <person name="Tapia R."/>
            <person name="Land M."/>
            <person name="Hauser L."/>
            <person name="Chang Y.-J."/>
            <person name="Jeffries C."/>
            <person name="Kyrpides N."/>
            <person name="Ivanova N."/>
            <person name="Mikhailova N."/>
            <person name="DeAngelis K."/>
            <person name="Arkin A.P."/>
            <person name="Chivian D."/>
            <person name="Edwards B."/>
            <person name="Woo H."/>
            <person name="Hazen T.C."/>
            <person name="Woyke T."/>
        </authorList>
    </citation>
    <scope>NUCLEOTIDE SEQUENCE [LARGE SCALE GENOMIC DNA]</scope>
    <source>
        <strain evidence="2">SCF1</strain>
    </source>
</reference>
<accession>E3GBC7</accession>
<protein>
    <submittedName>
        <fullName evidence="1">Mig-14 family protein</fullName>
    </submittedName>
</protein>
<dbReference type="eggNOG" id="COG5653">
    <property type="taxonomic scope" value="Bacteria"/>
</dbReference>
<evidence type="ECO:0000313" key="1">
    <source>
        <dbReference type="EMBL" id="ADO48890.1"/>
    </source>
</evidence>
<organism evidence="1 2">
    <name type="scientific">Enterobacter lignolyticus (strain SCF1)</name>
    <dbReference type="NCBI Taxonomy" id="701347"/>
    <lineage>
        <taxon>Bacteria</taxon>
        <taxon>Pseudomonadati</taxon>
        <taxon>Pseudomonadota</taxon>
        <taxon>Gammaproteobacteria</taxon>
        <taxon>Enterobacterales</taxon>
        <taxon>Enterobacteriaceae</taxon>
        <taxon>Pluralibacter</taxon>
    </lineage>
</organism>
<dbReference type="InterPro" id="IPR009977">
    <property type="entry name" value="Mig-14"/>
</dbReference>
<dbReference type="Pfam" id="PF07395">
    <property type="entry name" value="Mig-14"/>
    <property type="match status" value="1"/>
</dbReference>
<dbReference type="EMBL" id="CP002272">
    <property type="protein sequence ID" value="ADO48890.1"/>
    <property type="molecule type" value="Genomic_DNA"/>
</dbReference>
<dbReference type="Proteomes" id="UP000006872">
    <property type="component" value="Chromosome"/>
</dbReference>
<sequence length="296" mass="34718">MLKKFLINKVFGWQECDSETYKKAWYQFGGSVCTHPDVIDWLSKKTGRSVSYLSRKKNNDLVSCIYHTNRSFSLYSNDYPFVFEDILLPLHGEHRHLIPFRTKILSPRHAGKAMNSIYRAVGKHKICYAKESWSKTTSRKRDGERKRFIKGGGSIININLLSDEEICDAYIRLFTLRWAGSKRCYKKDALMEVLSHFRHLIFGHALIFNEVIIAIDLIFMSECQNWIYFDDINGGYDPEHRQFSPGTVLLWENLTQAKALCQQQQKEMIFSLGKYEEQWDYKKLWCDLVPLGRTLS</sequence>
<dbReference type="AlphaFoldDB" id="E3GBC7"/>
<name>E3GBC7_ENTLS</name>
<dbReference type="STRING" id="701347.Entcl_2640"/>
<proteinExistence type="predicted"/>
<reference evidence="1 2" key="2">
    <citation type="journal article" date="2011" name="Stand. Genomic Sci.">
        <title>Complete genome sequence of 'Enterobacter lignolyticus' SCF1.</title>
        <authorList>
            <person name="Deangelis K.M."/>
            <person name="D'Haeseleer P."/>
            <person name="Chivian D."/>
            <person name="Fortney J.L."/>
            <person name="Khudyakov J."/>
            <person name="Simmons B."/>
            <person name="Woo H."/>
            <person name="Arkin A.P."/>
            <person name="Davenport K.W."/>
            <person name="Goodwin L."/>
            <person name="Chen A."/>
            <person name="Ivanova N."/>
            <person name="Kyrpides N.C."/>
            <person name="Mavromatis K."/>
            <person name="Woyke T."/>
            <person name="Hazen T.C."/>
        </authorList>
    </citation>
    <scope>NUCLEOTIDE SEQUENCE [LARGE SCALE GENOMIC DNA]</scope>
    <source>
        <strain evidence="1 2">SCF1</strain>
    </source>
</reference>
<dbReference type="SUPFAM" id="SSF55729">
    <property type="entry name" value="Acyl-CoA N-acyltransferases (Nat)"/>
    <property type="match status" value="1"/>
</dbReference>
<gene>
    <name evidence="1" type="ordered locus">Entcl_2640</name>
</gene>